<sequence length="64" mass="5849">MQTRTRFLVPAMIAAALALGACDGSGSGSAGNAGNSAGSGDGPTNGAGSANSPDQSSAGTPPAN</sequence>
<gene>
    <name evidence="1" type="ORF">OXU80_02220</name>
</gene>
<keyword evidence="2" id="KW-1185">Reference proteome</keyword>
<dbReference type="EMBL" id="CP113520">
    <property type="protein sequence ID" value="WAJ29082.1"/>
    <property type="molecule type" value="Genomic_DNA"/>
</dbReference>
<name>A0ACD4NQQ4_9HYPH</name>
<dbReference type="Proteomes" id="UP001163223">
    <property type="component" value="Chromosome"/>
</dbReference>
<proteinExistence type="predicted"/>
<evidence type="ECO:0000313" key="2">
    <source>
        <dbReference type="Proteomes" id="UP001163223"/>
    </source>
</evidence>
<reference evidence="1" key="1">
    <citation type="submission" date="2022-11" db="EMBL/GenBank/DDBJ databases">
        <title>beta-Carotene-producing bacterium, Jeongeuplla avenae sp. nov., alleviates the salt stress of Arabidopsis seedlings.</title>
        <authorList>
            <person name="Jiang L."/>
            <person name="Lee J."/>
        </authorList>
    </citation>
    <scope>NUCLEOTIDE SEQUENCE</scope>
    <source>
        <strain evidence="1">DY_R2A_6</strain>
    </source>
</reference>
<accession>A0ACD4NQQ4</accession>
<protein>
    <submittedName>
        <fullName evidence="1">Uncharacterized protein</fullName>
    </submittedName>
</protein>
<evidence type="ECO:0000313" key="1">
    <source>
        <dbReference type="EMBL" id="WAJ29082.1"/>
    </source>
</evidence>
<organism evidence="1 2">
    <name type="scientific">Antarcticirhabdus aurantiaca</name>
    <dbReference type="NCBI Taxonomy" id="2606717"/>
    <lineage>
        <taxon>Bacteria</taxon>
        <taxon>Pseudomonadati</taxon>
        <taxon>Pseudomonadota</taxon>
        <taxon>Alphaproteobacteria</taxon>
        <taxon>Hyphomicrobiales</taxon>
        <taxon>Aurantimonadaceae</taxon>
        <taxon>Antarcticirhabdus</taxon>
    </lineage>
</organism>